<evidence type="ECO:0000313" key="3">
    <source>
        <dbReference type="Proteomes" id="UP000234323"/>
    </source>
</evidence>
<feature type="region of interest" description="Disordered" evidence="1">
    <location>
        <begin position="283"/>
        <end position="303"/>
    </location>
</feature>
<dbReference type="EMBL" id="LLXI01003455">
    <property type="protein sequence ID" value="PKY59268.1"/>
    <property type="molecule type" value="Genomic_DNA"/>
</dbReference>
<protein>
    <submittedName>
        <fullName evidence="2">Uncharacterized protein</fullName>
    </submittedName>
</protein>
<organism evidence="2 3">
    <name type="scientific">Rhizophagus irregularis</name>
    <dbReference type="NCBI Taxonomy" id="588596"/>
    <lineage>
        <taxon>Eukaryota</taxon>
        <taxon>Fungi</taxon>
        <taxon>Fungi incertae sedis</taxon>
        <taxon>Mucoromycota</taxon>
        <taxon>Glomeromycotina</taxon>
        <taxon>Glomeromycetes</taxon>
        <taxon>Glomerales</taxon>
        <taxon>Glomeraceae</taxon>
        <taxon>Rhizophagus</taxon>
    </lineage>
</organism>
<dbReference type="AlphaFoldDB" id="A0A2I1HK71"/>
<sequence length="303" mass="34981">MDLDDNIENENSNSQKIDSSSHDTINVEPTTPIIENQDAMDTDQHITDPNTVNSQGSTSTQTTFDANNDANTRTIEIFKDNSSCYNNDYILFFMRDQFDKEKLNNEILNDLKNAFLMENNIIEYKLVKKATIEFFTITINKKETYDKLKEKAIPLLNNIVPQIYSRDTIDQIISEQLNSLKARSINFLNIPIKYDVNLLIKHIANFTSSAIDSYKEFIPNKRPNPRSLPAKTRLRFKSPTYKKVTLTFNKPNAVNYLLTQHKWGILIENFLIRMVPIDENTPEFKDRADPLNSGQLAQTPFTK</sequence>
<dbReference type="VEuPathDB" id="FungiDB:FUN_006960"/>
<name>A0A2I1HK71_9GLOM</name>
<evidence type="ECO:0000256" key="1">
    <source>
        <dbReference type="SAM" id="MobiDB-lite"/>
    </source>
</evidence>
<feature type="region of interest" description="Disordered" evidence="1">
    <location>
        <begin position="1"/>
        <end position="66"/>
    </location>
</feature>
<proteinExistence type="predicted"/>
<evidence type="ECO:0000313" key="2">
    <source>
        <dbReference type="EMBL" id="PKY59268.1"/>
    </source>
</evidence>
<dbReference type="Proteomes" id="UP000234323">
    <property type="component" value="Unassembled WGS sequence"/>
</dbReference>
<accession>A0A2I1HK71</accession>
<comment type="caution">
    <text evidence="2">The sequence shown here is derived from an EMBL/GenBank/DDBJ whole genome shotgun (WGS) entry which is preliminary data.</text>
</comment>
<gene>
    <name evidence="2" type="ORF">RhiirA4_514779</name>
</gene>
<feature type="compositionally biased region" description="Polar residues" evidence="1">
    <location>
        <begin position="47"/>
        <end position="66"/>
    </location>
</feature>
<feature type="compositionally biased region" description="Polar residues" evidence="1">
    <location>
        <begin position="292"/>
        <end position="303"/>
    </location>
</feature>
<keyword evidence="3" id="KW-1185">Reference proteome</keyword>
<reference evidence="2 3" key="1">
    <citation type="submission" date="2015-10" db="EMBL/GenBank/DDBJ databases">
        <title>Genome analyses suggest a sexual origin of heterokaryosis in a supposedly ancient asexual fungus.</title>
        <authorList>
            <person name="Ropars J."/>
            <person name="Sedzielewska K."/>
            <person name="Noel J."/>
            <person name="Charron P."/>
            <person name="Farinelli L."/>
            <person name="Marton T."/>
            <person name="Kruger M."/>
            <person name="Pelin A."/>
            <person name="Brachmann A."/>
            <person name="Corradi N."/>
        </authorList>
    </citation>
    <scope>NUCLEOTIDE SEQUENCE [LARGE SCALE GENOMIC DNA]</scope>
    <source>
        <strain evidence="2 3">A4</strain>
    </source>
</reference>
<feature type="compositionally biased region" description="Polar residues" evidence="1">
    <location>
        <begin position="9"/>
        <end position="29"/>
    </location>
</feature>